<name>S0FPE0_RUMCE</name>
<gene>
    <name evidence="2" type="ORF">CTER_3955</name>
</gene>
<feature type="domain" description="ATPase BadF/BadG/BcrA/BcrD type" evidence="1">
    <location>
        <begin position="6"/>
        <end position="299"/>
    </location>
</feature>
<dbReference type="GO" id="GO:0016301">
    <property type="term" value="F:kinase activity"/>
    <property type="evidence" value="ECO:0007669"/>
    <property type="project" value="UniProtKB-KW"/>
</dbReference>
<protein>
    <submittedName>
        <fullName evidence="2">Putative N-acetylglucosamine kinase</fullName>
    </submittedName>
</protein>
<dbReference type="PANTHER" id="PTHR43190:SF3">
    <property type="entry name" value="N-ACETYL-D-GLUCOSAMINE KINASE"/>
    <property type="match status" value="1"/>
</dbReference>
<dbReference type="Gene3D" id="3.30.420.40">
    <property type="match status" value="2"/>
</dbReference>
<reference evidence="2 3" key="1">
    <citation type="journal article" date="2013" name="Genome Announc.">
        <title>Draft Genome Sequence of the Cellulolytic, Mesophilic, Anaerobic Bacterium Clostridium termitidis Strain CT1112 (DSM 5398).</title>
        <authorList>
            <person name="Lal S."/>
            <person name="Ramachandran U."/>
            <person name="Zhang X."/>
            <person name="Munir R."/>
            <person name="Sparling R."/>
            <person name="Levin D.B."/>
        </authorList>
    </citation>
    <scope>NUCLEOTIDE SEQUENCE [LARGE SCALE GENOMIC DNA]</scope>
    <source>
        <strain evidence="2 3">CT1112</strain>
    </source>
</reference>
<accession>S0FPE0</accession>
<organism evidence="2 3">
    <name type="scientific">Ruminiclostridium cellobioparum subsp. termitidis CT1112</name>
    <dbReference type="NCBI Taxonomy" id="1195236"/>
    <lineage>
        <taxon>Bacteria</taxon>
        <taxon>Bacillati</taxon>
        <taxon>Bacillota</taxon>
        <taxon>Clostridia</taxon>
        <taxon>Eubacteriales</taxon>
        <taxon>Oscillospiraceae</taxon>
        <taxon>Ruminiclostridium</taxon>
    </lineage>
</organism>
<dbReference type="SUPFAM" id="SSF53067">
    <property type="entry name" value="Actin-like ATPase domain"/>
    <property type="match status" value="2"/>
</dbReference>
<sequence length="305" mass="32001">MGGFVIGLDGGGTKTEVVVCDLQGNVLSQFKSGAININGETVSNVESNLKYIFEKIFSETGPSSECACTCVGAAGISNALARETLKAAIVSSGYSGRLIISGDHQTALHGALGKDVGIILIAGTGSICYGRNRHGIEHRTGGFGYLIDDEGSGYAIGRDMLSAIVRAYDGRGEATVLTDMVFSQLKINSVEELISYIYGKEINKRDIARLAPNLTGACINGDSAAMAISHKCSDELFKLVKSVVEKLDLYSGEIALSGSILTKDRYIGNTLTEKVSQEFPGLKCVCPKAGAAHGAAMMALEAAKQ</sequence>
<dbReference type="InterPro" id="IPR043129">
    <property type="entry name" value="ATPase_NBD"/>
</dbReference>
<keyword evidence="3" id="KW-1185">Reference proteome</keyword>
<dbReference type="Proteomes" id="UP000014155">
    <property type="component" value="Unassembled WGS sequence"/>
</dbReference>
<dbReference type="CDD" id="cd24007">
    <property type="entry name" value="ASKHA_NBD_eukNAGK-like"/>
    <property type="match status" value="1"/>
</dbReference>
<dbReference type="EMBL" id="AORV01000057">
    <property type="protein sequence ID" value="EMS70318.1"/>
    <property type="molecule type" value="Genomic_DNA"/>
</dbReference>
<proteinExistence type="predicted"/>
<dbReference type="InterPro" id="IPR002731">
    <property type="entry name" value="ATPase_BadF"/>
</dbReference>
<comment type="caution">
    <text evidence="2">The sequence shown here is derived from an EMBL/GenBank/DDBJ whole genome shotgun (WGS) entry which is preliminary data.</text>
</comment>
<keyword evidence="2" id="KW-0808">Transferase</keyword>
<dbReference type="InterPro" id="IPR052519">
    <property type="entry name" value="Euk-type_GlcNAc_Kinase"/>
</dbReference>
<dbReference type="AlphaFoldDB" id="S0FPE0"/>
<dbReference type="Pfam" id="PF01869">
    <property type="entry name" value="BcrAD_BadFG"/>
    <property type="match status" value="1"/>
</dbReference>
<keyword evidence="2" id="KW-0418">Kinase</keyword>
<evidence type="ECO:0000313" key="2">
    <source>
        <dbReference type="EMBL" id="EMS70318.1"/>
    </source>
</evidence>
<evidence type="ECO:0000259" key="1">
    <source>
        <dbReference type="Pfam" id="PF01869"/>
    </source>
</evidence>
<dbReference type="RefSeq" id="WP_004628702.1">
    <property type="nucleotide sequence ID" value="NZ_AORV01000057.1"/>
</dbReference>
<evidence type="ECO:0000313" key="3">
    <source>
        <dbReference type="Proteomes" id="UP000014155"/>
    </source>
</evidence>
<dbReference type="STRING" id="1195236.CTER_3955"/>
<dbReference type="eggNOG" id="COG2971">
    <property type="taxonomic scope" value="Bacteria"/>
</dbReference>
<dbReference type="PATRIC" id="fig|1195236.3.peg.4165"/>
<dbReference type="PANTHER" id="PTHR43190">
    <property type="entry name" value="N-ACETYL-D-GLUCOSAMINE KINASE"/>
    <property type="match status" value="1"/>
</dbReference>